<dbReference type="InterPro" id="IPR036383">
    <property type="entry name" value="TSP1_rpt_sf"/>
</dbReference>
<evidence type="ECO:0000313" key="8">
    <source>
        <dbReference type="RefSeq" id="XP_035658423.1"/>
    </source>
</evidence>
<dbReference type="GO" id="GO:0009986">
    <property type="term" value="C:cell surface"/>
    <property type="evidence" value="ECO:0000318"/>
    <property type="project" value="GO_Central"/>
</dbReference>
<dbReference type="Gene3D" id="2.60.40.3210">
    <property type="entry name" value="Zona pellucida, ZP-N domain"/>
    <property type="match status" value="1"/>
</dbReference>
<feature type="domain" description="ZP" evidence="6">
    <location>
        <begin position="197"/>
        <end position="442"/>
    </location>
</feature>
<dbReference type="OMA" id="CIDWEDE"/>
<organism evidence="7 8">
    <name type="scientific">Branchiostoma floridae</name>
    <name type="common">Florida lancelet</name>
    <name type="synonym">Amphioxus</name>
    <dbReference type="NCBI Taxonomy" id="7739"/>
    <lineage>
        <taxon>Eukaryota</taxon>
        <taxon>Metazoa</taxon>
        <taxon>Chordata</taxon>
        <taxon>Cephalochordata</taxon>
        <taxon>Leptocardii</taxon>
        <taxon>Amphioxiformes</taxon>
        <taxon>Branchiostomatidae</taxon>
        <taxon>Branchiostoma</taxon>
    </lineage>
</organism>
<dbReference type="InterPro" id="IPR001507">
    <property type="entry name" value="ZP_dom"/>
</dbReference>
<dbReference type="Gene3D" id="2.20.100.10">
    <property type="entry name" value="Thrombospondin type-1 (TSP1) repeat"/>
    <property type="match status" value="2"/>
</dbReference>
<dbReference type="GO" id="GO:0005615">
    <property type="term" value="C:extracellular space"/>
    <property type="evidence" value="ECO:0000318"/>
    <property type="project" value="GO_Central"/>
</dbReference>
<keyword evidence="1" id="KW-0732">Signal</keyword>
<keyword evidence="5" id="KW-0472">Membrane</keyword>
<evidence type="ECO:0000256" key="1">
    <source>
        <dbReference type="ARBA" id="ARBA00022729"/>
    </source>
</evidence>
<evidence type="ECO:0000256" key="4">
    <source>
        <dbReference type="SAM" id="MobiDB-lite"/>
    </source>
</evidence>
<dbReference type="SMART" id="SM00209">
    <property type="entry name" value="TSP1"/>
    <property type="match status" value="2"/>
</dbReference>
<reference evidence="7" key="1">
    <citation type="journal article" date="2020" name="Nat. Ecol. Evol.">
        <title>Deeply conserved synteny resolves early events in vertebrate evolution.</title>
        <authorList>
            <person name="Simakov O."/>
            <person name="Marletaz F."/>
            <person name="Yue J.X."/>
            <person name="O'Connell B."/>
            <person name="Jenkins J."/>
            <person name="Brandt A."/>
            <person name="Calef R."/>
            <person name="Tung C.H."/>
            <person name="Huang T.K."/>
            <person name="Schmutz J."/>
            <person name="Satoh N."/>
            <person name="Yu J.K."/>
            <person name="Putnam N.H."/>
            <person name="Green R.E."/>
            <person name="Rokhsar D.S."/>
        </authorList>
    </citation>
    <scope>NUCLEOTIDE SEQUENCE [LARGE SCALE GENOMIC DNA]</scope>
    <source>
        <strain evidence="7">S238N-H82</strain>
    </source>
</reference>
<evidence type="ECO:0000256" key="3">
    <source>
        <dbReference type="ARBA" id="ARBA00023157"/>
    </source>
</evidence>
<evidence type="ECO:0000313" key="7">
    <source>
        <dbReference type="Proteomes" id="UP000001554"/>
    </source>
</evidence>
<keyword evidence="5" id="KW-1133">Transmembrane helix</keyword>
<evidence type="ECO:0000256" key="5">
    <source>
        <dbReference type="SAM" id="Phobius"/>
    </source>
</evidence>
<dbReference type="GeneID" id="118403731"/>
<dbReference type="Gene3D" id="2.60.40.4100">
    <property type="entry name" value="Zona pellucida, ZP-C domain"/>
    <property type="match status" value="1"/>
</dbReference>
<dbReference type="SUPFAM" id="SSF82895">
    <property type="entry name" value="TSP-1 type 1 repeat"/>
    <property type="match status" value="2"/>
</dbReference>
<dbReference type="InterPro" id="IPR055355">
    <property type="entry name" value="ZP-C"/>
</dbReference>
<reference evidence="8" key="2">
    <citation type="submission" date="2025-08" db="UniProtKB">
        <authorList>
            <consortium name="RefSeq"/>
        </authorList>
    </citation>
    <scope>IDENTIFICATION</scope>
    <source>
        <strain evidence="8">S238N-H82</strain>
        <tissue evidence="8">Testes</tissue>
    </source>
</reference>
<dbReference type="RefSeq" id="XP_035658423.1">
    <property type="nucleotide sequence ID" value="XM_035802530.1"/>
</dbReference>
<dbReference type="KEGG" id="bfo:118403731"/>
<feature type="transmembrane region" description="Helical" evidence="5">
    <location>
        <begin position="479"/>
        <end position="499"/>
    </location>
</feature>
<dbReference type="Pfam" id="PF00090">
    <property type="entry name" value="TSP_1"/>
    <property type="match status" value="2"/>
</dbReference>
<keyword evidence="7" id="KW-1185">Reference proteome</keyword>
<keyword evidence="2" id="KW-0677">Repeat</keyword>
<dbReference type="SMART" id="SM00241">
    <property type="entry name" value="ZP"/>
    <property type="match status" value="1"/>
</dbReference>
<dbReference type="InterPro" id="IPR055356">
    <property type="entry name" value="ZP-N"/>
</dbReference>
<dbReference type="PROSITE" id="PS50092">
    <property type="entry name" value="TSP1"/>
    <property type="match status" value="2"/>
</dbReference>
<keyword evidence="3" id="KW-1015">Disulfide bond</keyword>
<dbReference type="PROSITE" id="PS51034">
    <property type="entry name" value="ZP_2"/>
    <property type="match status" value="1"/>
</dbReference>
<dbReference type="InterPro" id="IPR042235">
    <property type="entry name" value="ZP-C_dom"/>
</dbReference>
<accession>A0A9J7KGX2</accession>
<dbReference type="Pfam" id="PF00100">
    <property type="entry name" value="Zona_pellucida"/>
    <property type="match status" value="1"/>
</dbReference>
<feature type="region of interest" description="Disordered" evidence="4">
    <location>
        <begin position="141"/>
        <end position="171"/>
    </location>
</feature>
<dbReference type="OrthoDB" id="446173at2759"/>
<dbReference type="Proteomes" id="UP000001554">
    <property type="component" value="Chromosome 16"/>
</dbReference>
<gene>
    <name evidence="8" type="primary">LOC118403731</name>
</gene>
<evidence type="ECO:0000259" key="6">
    <source>
        <dbReference type="PROSITE" id="PS51034"/>
    </source>
</evidence>
<dbReference type="FunFam" id="2.20.100.10:FF:000001">
    <property type="entry name" value="semaphorin-5A isoform X1"/>
    <property type="match status" value="1"/>
</dbReference>
<evidence type="ECO:0000256" key="2">
    <source>
        <dbReference type="ARBA" id="ARBA00022737"/>
    </source>
</evidence>
<protein>
    <submittedName>
        <fullName evidence="8">ZP domain-containing protein-like</fullName>
    </submittedName>
</protein>
<dbReference type="FunFam" id="2.20.100.10:FF:000007">
    <property type="entry name" value="Thrombospondin 1"/>
    <property type="match status" value="1"/>
</dbReference>
<dbReference type="AlphaFoldDB" id="A0A9J7KGX2"/>
<sequence length="518" mass="56457">MQCLGSNTFVQPCDEGPCPIDGEWSPWSGFSACNVTCGGGIRLRTRLCDNPPPQHGGDNCVGDDDGDGADTDFETCNTSPCPVDGGWSQWLPWETCSQSCGGGTQKRVRTCTEPSPQFNSNGCHGDTDGDGWDVEFQPCETQSCPAPTTEHRTSDAPATQEMTKDPSDYSKTTAEVTKAAIDTNTKPHTMESESAPVCTNEYMELALPAHRLAHVITSGLHWDPDPSCQATFNGTHYILRTGLYQCGTKVTFDTKFVIFSNNVSLLFTHDGVITRDPDVVIHSVCKYDRDEAVMSEFLPIPGGLEFVDEGFGQLSIRLDLFPTQSYLSPYTTPDYPVHLHLRDMMYLQLQVQGHSRQLSVIALHCEATSGHNASLKYPLIQEGCASDDTLQFYGGPDPGTQRFGLEAFRFVQEVTTVHIRCEVEVCDAAETGSRCAQGCRTSRHHKRALEDGNDMKSRYIISRGPIIVNTDQADSADNVALVVGGSAGVVIIAAVLLALTVRRSKSVHPGYKLLVDAE</sequence>
<keyword evidence="5" id="KW-0812">Transmembrane</keyword>
<dbReference type="InterPro" id="IPR000884">
    <property type="entry name" value="TSP1_rpt"/>
</dbReference>
<name>A0A9J7KGX2_BRAFL</name>
<dbReference type="Pfam" id="PF23344">
    <property type="entry name" value="ZP-N"/>
    <property type="match status" value="1"/>
</dbReference>
<dbReference type="PANTHER" id="PTHR14002:SF43">
    <property type="entry name" value="DELTA-LIKE PROTEIN"/>
    <property type="match status" value="1"/>
</dbReference>
<proteinExistence type="predicted"/>
<dbReference type="PANTHER" id="PTHR14002">
    <property type="entry name" value="ENDOGLIN/TGF-BETA RECEPTOR TYPE III"/>
    <property type="match status" value="1"/>
</dbReference>